<organism evidence="2 3">
    <name type="scientific">Callosobruchus maculatus</name>
    <name type="common">Southern cowpea weevil</name>
    <name type="synonym">Pulse bruchid</name>
    <dbReference type="NCBI Taxonomy" id="64391"/>
    <lineage>
        <taxon>Eukaryota</taxon>
        <taxon>Metazoa</taxon>
        <taxon>Ecdysozoa</taxon>
        <taxon>Arthropoda</taxon>
        <taxon>Hexapoda</taxon>
        <taxon>Insecta</taxon>
        <taxon>Pterygota</taxon>
        <taxon>Neoptera</taxon>
        <taxon>Endopterygota</taxon>
        <taxon>Coleoptera</taxon>
        <taxon>Polyphaga</taxon>
        <taxon>Cucujiformia</taxon>
        <taxon>Chrysomeloidea</taxon>
        <taxon>Chrysomelidae</taxon>
        <taxon>Bruchinae</taxon>
        <taxon>Bruchini</taxon>
        <taxon>Callosobruchus</taxon>
    </lineage>
</organism>
<evidence type="ECO:0000256" key="1">
    <source>
        <dbReference type="SAM" id="MobiDB-lite"/>
    </source>
</evidence>
<feature type="region of interest" description="Disordered" evidence="1">
    <location>
        <begin position="1"/>
        <end position="149"/>
    </location>
</feature>
<feature type="compositionally biased region" description="Basic and acidic residues" evidence="1">
    <location>
        <begin position="62"/>
        <end position="72"/>
    </location>
</feature>
<dbReference type="Proteomes" id="UP000410492">
    <property type="component" value="Unassembled WGS sequence"/>
</dbReference>
<dbReference type="EMBL" id="CAACVG010007819">
    <property type="protein sequence ID" value="VEN47224.1"/>
    <property type="molecule type" value="Genomic_DNA"/>
</dbReference>
<accession>A0A653CIS0</accession>
<reference evidence="2 3" key="1">
    <citation type="submission" date="2019-01" db="EMBL/GenBank/DDBJ databases">
        <authorList>
            <person name="Sayadi A."/>
        </authorList>
    </citation>
    <scope>NUCLEOTIDE SEQUENCE [LARGE SCALE GENOMIC DNA]</scope>
</reference>
<feature type="compositionally biased region" description="Low complexity" evidence="1">
    <location>
        <begin position="116"/>
        <end position="139"/>
    </location>
</feature>
<name>A0A653CIS0_CALMS</name>
<sequence length="149" mass="16353">MTSQPTSEPNYAALKSNGSESDPNYETVDKQDLNYESVEDLNEPPYERLDEDLSKTSSDISGYERIRRKGAEANDNSEGSAGVSKSLSERTDPPYEQLNNDTEDSDVPGYERIKSKTTTTTTLSPNSSGSSGEPLNSNEIMDEDSIIQV</sequence>
<dbReference type="AlphaFoldDB" id="A0A653CIS0"/>
<feature type="compositionally biased region" description="Basic and acidic residues" evidence="1">
    <location>
        <begin position="45"/>
        <end position="54"/>
    </location>
</feature>
<gene>
    <name evidence="2" type="ORF">CALMAC_LOCUS9058</name>
</gene>
<dbReference type="OrthoDB" id="440385at2759"/>
<proteinExistence type="predicted"/>
<feature type="compositionally biased region" description="Acidic residues" evidence="1">
    <location>
        <begin position="140"/>
        <end position="149"/>
    </location>
</feature>
<evidence type="ECO:0000313" key="2">
    <source>
        <dbReference type="EMBL" id="VEN47224.1"/>
    </source>
</evidence>
<feature type="compositionally biased region" description="Polar residues" evidence="1">
    <location>
        <begin position="74"/>
        <end position="86"/>
    </location>
</feature>
<evidence type="ECO:0000313" key="3">
    <source>
        <dbReference type="Proteomes" id="UP000410492"/>
    </source>
</evidence>
<keyword evidence="3" id="KW-1185">Reference proteome</keyword>
<protein>
    <submittedName>
        <fullName evidence="2">Uncharacterized protein</fullName>
    </submittedName>
</protein>